<dbReference type="OrthoDB" id="273559at2759"/>
<dbReference type="PANTHER" id="PTHR42262:SF1">
    <property type="match status" value="1"/>
</dbReference>
<feature type="compositionally biased region" description="Acidic residues" evidence="1">
    <location>
        <begin position="732"/>
        <end position="746"/>
    </location>
</feature>
<dbReference type="Pfam" id="PF24952">
    <property type="entry name" value="DUF7761"/>
    <property type="match status" value="1"/>
</dbReference>
<feature type="domain" description="DUF7762" evidence="5">
    <location>
        <begin position="458"/>
        <end position="564"/>
    </location>
</feature>
<sequence length="1169" mass="125632">MARDSSRSQKAAADSQPIDSGAALVAASTGTSVSSASLQHDAAKMKEILTAPFMIYDPQIRRIVPNPSYNRTVLTEVRRLQSIALTKLRTPMQANMSYTPKELLYELEAALFCICASAAVTSNSDALRYFMSDAEADAAMPQLESFLAHHNAPAKATVSLAYCLTEGTSHAVLTSFISMLQQRVEEALDPAIDRKRTEEERRALRATKNNINDIAQLLRDVETTYHTIDTPSQVQRRQPQSDPTQVDVARSPAANAVPAQMIDEAFYKVLRWVMAVDTDRRALKIAALVASGRGSSVDEQLKGTSAAATAMASAMSATDSMKAAAAAATAMGTPGFAKVVDYDPFTGQATLERVGESQRWGLLLNAKGLLVGLENELRNSSEAGERLYDTVQQQSGEVGGLAIYEVNRRRIRPVHMTDDALEESRSDILLKLQKGLTQPTKTLHLSIEKRKQADLTSPQEVLYEVSYQGGENCVGQRCLLMLERASTTISWGLKLKYVKGSPAVLSDFSPNVRLSAAAKNFLFDVRGRVRVLQMNSRDVSQLTAAEVKELVSKALILTLNLQVTDAHGEVPEEAVNATEKEEPQQVTAEVEAAPAAVEEGEREMWGNSGAVEGSEVDPVEAGEALAVETATAVPSVEQAELDDVAAAIADEFLLQKELTNDAADEHEAEAEAVVATEASKPLPEVENDAVGDGDAFEELEWAKPTSSFGAPGGEEENHNGYEAEATAQLSNADEEDHTAQLEEEGDEHAAERALLKKFHLLPERGPRGKGRVEAVEEVEAEEQPLAEGEKLAGLEGEDTAELDAGLGDGAADEDAKVLEPSASAKNARRGRRVADELENGQRKKKKAQEKKTRGRKKAAAPKKGKTAHATAAAAPEEQSAVQEGVSLASTELDEAPQDETGSGRRAVEAPKEKRSGNRAVSTAAIAEAEDMEETPEVFESKDEAVGDDGTDGVAAVQAAADVPLVHLPPTAAEVAMEEGRKNAAKEKRGRKSKAKEVAAEEEAGAHRGTEEMSELREHAEAGKEPEASSDNMNSAKPVADYDTSSPSRVSLSELMSASPLTFENDVKLEKFDGSTLELERASVTSPWNIKVAFAGDDIIMTKLPPIPKAQLQHPFLRSLGAGAQGEVKWVVERLNGQDLSLMSKTLKTKALDAIKGATQLSFVLKALRK</sequence>
<reference evidence="6 7" key="1">
    <citation type="journal article" date="2015" name="PLoS Pathog.">
        <title>Leptomonas seymouri: Adaptations to the Dixenous Life Cycle Analyzed by Genome Sequencing, Transcriptome Profiling and Co-infection with Leishmania donovani.</title>
        <authorList>
            <person name="Kraeva N."/>
            <person name="Butenko A."/>
            <person name="Hlavacova J."/>
            <person name="Kostygov A."/>
            <person name="Myskova J."/>
            <person name="Grybchuk D."/>
            <person name="Lestinova T."/>
            <person name="Votypka J."/>
            <person name="Volf P."/>
            <person name="Opperdoes F."/>
            <person name="Flegontov P."/>
            <person name="Lukes J."/>
            <person name="Yurchenko V."/>
        </authorList>
    </citation>
    <scope>NUCLEOTIDE SEQUENCE [LARGE SCALE GENOMIC DNA]</scope>
    <source>
        <strain evidence="6 7">ATCC 30220</strain>
    </source>
</reference>
<evidence type="ECO:0000313" key="7">
    <source>
        <dbReference type="Proteomes" id="UP000038009"/>
    </source>
</evidence>
<accession>A0A0N1HU54</accession>
<comment type="caution">
    <text evidence="6">The sequence shown here is derived from an EMBL/GenBank/DDBJ whole genome shotgun (WGS) entry which is preliminary data.</text>
</comment>
<feature type="domain" description="DUF7759" evidence="2">
    <location>
        <begin position="1056"/>
        <end position="1164"/>
    </location>
</feature>
<dbReference type="AlphaFoldDB" id="A0A0N1HU54"/>
<organism evidence="6 7">
    <name type="scientific">Leptomonas seymouri</name>
    <dbReference type="NCBI Taxonomy" id="5684"/>
    <lineage>
        <taxon>Eukaryota</taxon>
        <taxon>Discoba</taxon>
        <taxon>Euglenozoa</taxon>
        <taxon>Kinetoplastea</taxon>
        <taxon>Metakinetoplastina</taxon>
        <taxon>Trypanosomatida</taxon>
        <taxon>Trypanosomatidae</taxon>
        <taxon>Leishmaniinae</taxon>
        <taxon>Leptomonas</taxon>
    </lineage>
</organism>
<feature type="compositionally biased region" description="Basic and acidic residues" evidence="1">
    <location>
        <begin position="994"/>
        <end position="1026"/>
    </location>
</feature>
<feature type="compositionally biased region" description="Basic and acidic residues" evidence="1">
    <location>
        <begin position="761"/>
        <end position="774"/>
    </location>
</feature>
<dbReference type="InterPro" id="IPR056662">
    <property type="entry name" value="DUF7760"/>
</dbReference>
<feature type="compositionally biased region" description="Basic and acidic residues" evidence="1">
    <location>
        <begin position="977"/>
        <end position="986"/>
    </location>
</feature>
<dbReference type="EMBL" id="LJSK01000230">
    <property type="protein sequence ID" value="KPI84810.1"/>
    <property type="molecule type" value="Genomic_DNA"/>
</dbReference>
<evidence type="ECO:0000256" key="1">
    <source>
        <dbReference type="SAM" id="MobiDB-lite"/>
    </source>
</evidence>
<evidence type="ECO:0000259" key="5">
    <source>
        <dbReference type="Pfam" id="PF24953"/>
    </source>
</evidence>
<feature type="compositionally biased region" description="Acidic residues" evidence="1">
    <location>
        <begin position="927"/>
        <end position="936"/>
    </location>
</feature>
<feature type="region of interest" description="Disordered" evidence="1">
    <location>
        <begin position="976"/>
        <end position="1046"/>
    </location>
</feature>
<feature type="region of interest" description="Disordered" evidence="1">
    <location>
        <begin position="729"/>
        <end position="748"/>
    </location>
</feature>
<dbReference type="Pfam" id="PF24945">
    <property type="entry name" value="DUF7759"/>
    <property type="match status" value="1"/>
</dbReference>
<feature type="compositionally biased region" description="Basic and acidic residues" evidence="1">
    <location>
        <begin position="901"/>
        <end position="915"/>
    </location>
</feature>
<dbReference type="InterPro" id="IPR056661">
    <property type="entry name" value="DUF7759"/>
</dbReference>
<name>A0A0N1HU54_LEPSE</name>
<evidence type="ECO:0000313" key="6">
    <source>
        <dbReference type="EMBL" id="KPI84810.1"/>
    </source>
</evidence>
<evidence type="ECO:0000259" key="4">
    <source>
        <dbReference type="Pfam" id="PF24952"/>
    </source>
</evidence>
<dbReference type="VEuPathDB" id="TriTrypDB:Lsey_0230_0060"/>
<dbReference type="InterPro" id="IPR056664">
    <property type="entry name" value="DUF7762"/>
</dbReference>
<dbReference type="PANTHER" id="PTHR42262">
    <property type="entry name" value="PDZ DOMAIN-CONTAINING PROTEIN-RELATED"/>
    <property type="match status" value="1"/>
</dbReference>
<gene>
    <name evidence="6" type="ORF">ABL78_6138</name>
</gene>
<feature type="compositionally biased region" description="Basic residues" evidence="1">
    <location>
        <begin position="842"/>
        <end position="866"/>
    </location>
</feature>
<dbReference type="Pfam" id="PF24953">
    <property type="entry name" value="DUF7762"/>
    <property type="match status" value="1"/>
</dbReference>
<dbReference type="Proteomes" id="UP000038009">
    <property type="component" value="Unassembled WGS sequence"/>
</dbReference>
<keyword evidence="7" id="KW-1185">Reference proteome</keyword>
<feature type="compositionally biased region" description="Acidic residues" evidence="1">
    <location>
        <begin position="775"/>
        <end position="784"/>
    </location>
</feature>
<protein>
    <submittedName>
        <fullName evidence="6">Uncharacterized protein</fullName>
    </submittedName>
</protein>
<feature type="domain" description="DUF7760" evidence="3">
    <location>
        <begin position="40"/>
        <end position="290"/>
    </location>
</feature>
<evidence type="ECO:0000259" key="3">
    <source>
        <dbReference type="Pfam" id="PF24949"/>
    </source>
</evidence>
<dbReference type="Pfam" id="PF24949">
    <property type="entry name" value="DUF7760"/>
    <property type="match status" value="1"/>
</dbReference>
<proteinExistence type="predicted"/>
<evidence type="ECO:0000259" key="2">
    <source>
        <dbReference type="Pfam" id="PF24945"/>
    </source>
</evidence>
<feature type="region of interest" description="Disordered" evidence="1">
    <location>
        <begin position="761"/>
        <end position="949"/>
    </location>
</feature>
<dbReference type="InterPro" id="IPR056663">
    <property type="entry name" value="DUF7761"/>
</dbReference>
<dbReference type="OMA" id="WNIKVAF"/>
<feature type="compositionally biased region" description="Basic and acidic residues" evidence="1">
    <location>
        <begin position="832"/>
        <end position="841"/>
    </location>
</feature>
<feature type="domain" description="DUF7761" evidence="4">
    <location>
        <begin position="337"/>
        <end position="446"/>
    </location>
</feature>
<feature type="region of interest" description="Disordered" evidence="1">
    <location>
        <begin position="664"/>
        <end position="689"/>
    </location>
</feature>